<proteinExistence type="predicted"/>
<accession>A0A4Y2W2T1</accession>
<name>A0A4Y2W2T1_ARAVE</name>
<reference evidence="1 2" key="1">
    <citation type="journal article" date="2019" name="Sci. Rep.">
        <title>Orb-weaving spider Araneus ventricosus genome elucidates the spidroin gene catalogue.</title>
        <authorList>
            <person name="Kono N."/>
            <person name="Nakamura H."/>
            <person name="Ohtoshi R."/>
            <person name="Moran D.A.P."/>
            <person name="Shinohara A."/>
            <person name="Yoshida Y."/>
            <person name="Fujiwara M."/>
            <person name="Mori M."/>
            <person name="Tomita M."/>
            <person name="Arakawa K."/>
        </authorList>
    </citation>
    <scope>NUCLEOTIDE SEQUENCE [LARGE SCALE GENOMIC DNA]</scope>
</reference>
<evidence type="ECO:0000313" key="2">
    <source>
        <dbReference type="Proteomes" id="UP000499080"/>
    </source>
</evidence>
<protein>
    <submittedName>
        <fullName evidence="1">Uncharacterized protein</fullName>
    </submittedName>
</protein>
<dbReference type="Proteomes" id="UP000499080">
    <property type="component" value="Unassembled WGS sequence"/>
</dbReference>
<gene>
    <name evidence="1" type="ORF">AVEN_82657_1</name>
</gene>
<comment type="caution">
    <text evidence="1">The sequence shown here is derived from an EMBL/GenBank/DDBJ whole genome shotgun (WGS) entry which is preliminary data.</text>
</comment>
<dbReference type="EMBL" id="BGPR01053621">
    <property type="protein sequence ID" value="GBO30450.1"/>
    <property type="molecule type" value="Genomic_DNA"/>
</dbReference>
<dbReference type="AlphaFoldDB" id="A0A4Y2W2T1"/>
<evidence type="ECO:0000313" key="1">
    <source>
        <dbReference type="EMBL" id="GBO30450.1"/>
    </source>
</evidence>
<keyword evidence="2" id="KW-1185">Reference proteome</keyword>
<dbReference type="OrthoDB" id="5554229at2759"/>
<sequence length="85" mass="9844">MKRPDALQQICFLVEHCDCYVISYWDDCDTPSSPNEYLNNLEARLESVHASLLRATKLASERMKTRYDSGSKSAIILRRETKFDV</sequence>
<organism evidence="1 2">
    <name type="scientific">Araneus ventricosus</name>
    <name type="common">Orbweaver spider</name>
    <name type="synonym">Epeira ventricosa</name>
    <dbReference type="NCBI Taxonomy" id="182803"/>
    <lineage>
        <taxon>Eukaryota</taxon>
        <taxon>Metazoa</taxon>
        <taxon>Ecdysozoa</taxon>
        <taxon>Arthropoda</taxon>
        <taxon>Chelicerata</taxon>
        <taxon>Arachnida</taxon>
        <taxon>Araneae</taxon>
        <taxon>Araneomorphae</taxon>
        <taxon>Entelegynae</taxon>
        <taxon>Araneoidea</taxon>
        <taxon>Araneidae</taxon>
        <taxon>Araneus</taxon>
    </lineage>
</organism>